<keyword evidence="2" id="KW-0964">Secreted</keyword>
<feature type="chain" id="PRO_5001515986" description="BPTI/Kunitz inhibitor domain-containing protein" evidence="7">
    <location>
        <begin position="22"/>
        <end position="183"/>
    </location>
</feature>
<dbReference type="EMBL" id="GBBK01000409">
    <property type="protein sequence ID" value="JAC24073.1"/>
    <property type="molecule type" value="mRNA"/>
</dbReference>
<evidence type="ECO:0000256" key="3">
    <source>
        <dbReference type="ARBA" id="ARBA00022690"/>
    </source>
</evidence>
<sequence>MRPQAFLGAFVFTLVAAQAAGIKWSRCFRQKAVGNCQNKVPSWYFDFWSFRCKGFLYSGCGGNSNRFPTEEECQKSCLRKSKRKEVCSLKPKTGKCKAAIPLWYYDPELDECRGLIYGGCKGNANRFETCLKCMKRCSGNKKASKICKKQAKEFLEKHNLGSNQQRKKPTWPQLSIRVPFIGK</sequence>
<organism evidence="9">
    <name type="scientific">Amblyomma cajennense</name>
    <name type="common">Cayenne tick</name>
    <name type="synonym">Acarus cajennensis</name>
    <dbReference type="NCBI Taxonomy" id="34607"/>
    <lineage>
        <taxon>Eukaryota</taxon>
        <taxon>Metazoa</taxon>
        <taxon>Ecdysozoa</taxon>
        <taxon>Arthropoda</taxon>
        <taxon>Chelicerata</taxon>
        <taxon>Arachnida</taxon>
        <taxon>Acari</taxon>
        <taxon>Parasitiformes</taxon>
        <taxon>Ixodida</taxon>
        <taxon>Ixodoidea</taxon>
        <taxon>Ixodidae</taxon>
        <taxon>Amblyomminae</taxon>
        <taxon>Amblyomma</taxon>
    </lineage>
</organism>
<dbReference type="PRINTS" id="PR00759">
    <property type="entry name" value="BASICPTASE"/>
</dbReference>
<dbReference type="GO" id="GO:0005576">
    <property type="term" value="C:extracellular region"/>
    <property type="evidence" value="ECO:0007669"/>
    <property type="project" value="UniProtKB-SubCell"/>
</dbReference>
<evidence type="ECO:0000256" key="6">
    <source>
        <dbReference type="ARBA" id="ARBA00023157"/>
    </source>
</evidence>
<dbReference type="InterPro" id="IPR002223">
    <property type="entry name" value="Kunitz_BPTI"/>
</dbReference>
<evidence type="ECO:0000256" key="4">
    <source>
        <dbReference type="ARBA" id="ARBA00022737"/>
    </source>
</evidence>
<keyword evidence="3" id="KW-0646">Protease inhibitor</keyword>
<dbReference type="InterPro" id="IPR050098">
    <property type="entry name" value="TFPI/VKTCI-like"/>
</dbReference>
<dbReference type="InterPro" id="IPR020901">
    <property type="entry name" value="Prtase_inh_Kunz-CS"/>
</dbReference>
<keyword evidence="7" id="KW-0732">Signal</keyword>
<dbReference type="CDD" id="cd22638">
    <property type="entry name" value="Kunitz_amblin-like"/>
    <property type="match status" value="1"/>
</dbReference>
<keyword evidence="4" id="KW-0677">Repeat</keyword>
<feature type="domain" description="BPTI/Kunitz inhibitor" evidence="8">
    <location>
        <begin position="27"/>
        <end position="77"/>
    </location>
</feature>
<protein>
    <recommendedName>
        <fullName evidence="8">BPTI/Kunitz inhibitor domain-containing protein</fullName>
    </recommendedName>
</protein>
<dbReference type="SMART" id="SM00131">
    <property type="entry name" value="KU"/>
    <property type="match status" value="2"/>
</dbReference>
<dbReference type="AlphaFoldDB" id="A0A023FTN6"/>
<evidence type="ECO:0000256" key="1">
    <source>
        <dbReference type="ARBA" id="ARBA00004613"/>
    </source>
</evidence>
<reference evidence="9" key="1">
    <citation type="submission" date="2014-03" db="EMBL/GenBank/DDBJ databases">
        <title>The sialotranscriptome of Amblyomma triste, Amblyomma parvum and Amblyomma cajennense ticks, uncovered by 454-based RNA-seq.</title>
        <authorList>
            <person name="Garcia G.R."/>
            <person name="Gardinassi L.G."/>
            <person name="Ribeiro J.M."/>
            <person name="Anatriello E."/>
            <person name="Ferreira B.R."/>
            <person name="Moreira H.N."/>
            <person name="Mafra C."/>
            <person name="Olegario M.M."/>
            <person name="Szabo P.J."/>
            <person name="Miranda-Santos I.K."/>
            <person name="Maruyama S.R."/>
        </authorList>
    </citation>
    <scope>NUCLEOTIDE SEQUENCE</scope>
    <source>
        <strain evidence="9">Uberlandia</strain>
        <tissue evidence="9">Salivary glands</tissue>
    </source>
</reference>
<dbReference type="CDD" id="cd00109">
    <property type="entry name" value="Kunitz-type"/>
    <property type="match status" value="1"/>
</dbReference>
<dbReference type="FunFam" id="4.10.410.10:FF:000020">
    <property type="entry name" value="Collagen, type VI, alpha 3"/>
    <property type="match status" value="1"/>
</dbReference>
<evidence type="ECO:0000313" key="9">
    <source>
        <dbReference type="EMBL" id="JAC24073.1"/>
    </source>
</evidence>
<feature type="domain" description="BPTI/Kunitz inhibitor" evidence="8">
    <location>
        <begin position="87"/>
        <end position="137"/>
    </location>
</feature>
<keyword evidence="5" id="KW-0722">Serine protease inhibitor</keyword>
<evidence type="ECO:0000256" key="7">
    <source>
        <dbReference type="SAM" id="SignalP"/>
    </source>
</evidence>
<accession>A0A023FTN6</accession>
<name>A0A023FTN6_AMBCJ</name>
<dbReference type="Gene3D" id="4.10.410.10">
    <property type="entry name" value="Pancreatic trypsin inhibitor Kunitz domain"/>
    <property type="match status" value="2"/>
</dbReference>
<dbReference type="PROSITE" id="PS00280">
    <property type="entry name" value="BPTI_KUNITZ_1"/>
    <property type="match status" value="1"/>
</dbReference>
<evidence type="ECO:0000256" key="5">
    <source>
        <dbReference type="ARBA" id="ARBA00022900"/>
    </source>
</evidence>
<dbReference type="InterPro" id="IPR036880">
    <property type="entry name" value="Kunitz_BPTI_sf"/>
</dbReference>
<dbReference type="GO" id="GO:0004867">
    <property type="term" value="F:serine-type endopeptidase inhibitor activity"/>
    <property type="evidence" value="ECO:0007669"/>
    <property type="project" value="UniProtKB-KW"/>
</dbReference>
<feature type="signal peptide" evidence="7">
    <location>
        <begin position="1"/>
        <end position="21"/>
    </location>
</feature>
<evidence type="ECO:0000256" key="2">
    <source>
        <dbReference type="ARBA" id="ARBA00022525"/>
    </source>
</evidence>
<proteinExistence type="evidence at transcript level"/>
<dbReference type="PROSITE" id="PS50279">
    <property type="entry name" value="BPTI_KUNITZ_2"/>
    <property type="match status" value="2"/>
</dbReference>
<comment type="subcellular location">
    <subcellularLocation>
        <location evidence="1">Secreted</location>
    </subcellularLocation>
</comment>
<dbReference type="Pfam" id="PF00014">
    <property type="entry name" value="Kunitz_BPTI"/>
    <property type="match status" value="2"/>
</dbReference>
<dbReference type="PANTHER" id="PTHR10083">
    <property type="entry name" value="KUNITZ-TYPE PROTEASE INHIBITOR-RELATED"/>
    <property type="match status" value="1"/>
</dbReference>
<keyword evidence="6" id="KW-1015">Disulfide bond</keyword>
<dbReference type="SUPFAM" id="SSF57362">
    <property type="entry name" value="BPTI-like"/>
    <property type="match status" value="2"/>
</dbReference>
<evidence type="ECO:0000259" key="8">
    <source>
        <dbReference type="PROSITE" id="PS50279"/>
    </source>
</evidence>